<name>A0A385SGT1_9BACT</name>
<accession>A0A385SGT1</accession>
<dbReference type="CDD" id="cd17557">
    <property type="entry name" value="REC_Rcp-like"/>
    <property type="match status" value="1"/>
</dbReference>
<organism evidence="3 4">
    <name type="scientific">Chryseolinea soli</name>
    <dbReference type="NCBI Taxonomy" id="2321403"/>
    <lineage>
        <taxon>Bacteria</taxon>
        <taxon>Pseudomonadati</taxon>
        <taxon>Bacteroidota</taxon>
        <taxon>Cytophagia</taxon>
        <taxon>Cytophagales</taxon>
        <taxon>Fulvivirgaceae</taxon>
        <taxon>Chryseolinea</taxon>
    </lineage>
</organism>
<dbReference type="PROSITE" id="PS50110">
    <property type="entry name" value="RESPONSE_REGULATORY"/>
    <property type="match status" value="1"/>
</dbReference>
<dbReference type="PANTHER" id="PTHR44520">
    <property type="entry name" value="RESPONSE REGULATOR RCP1-RELATED"/>
    <property type="match status" value="1"/>
</dbReference>
<dbReference type="Pfam" id="PF00072">
    <property type="entry name" value="Response_reg"/>
    <property type="match status" value="1"/>
</dbReference>
<dbReference type="SMART" id="SM00448">
    <property type="entry name" value="REC"/>
    <property type="match status" value="1"/>
</dbReference>
<dbReference type="InterPro" id="IPR052893">
    <property type="entry name" value="TCS_response_regulator"/>
</dbReference>
<proteinExistence type="predicted"/>
<feature type="modified residue" description="4-aspartylphosphate" evidence="1">
    <location>
        <position position="68"/>
    </location>
</feature>
<dbReference type="EMBL" id="CP032382">
    <property type="protein sequence ID" value="AYB30082.1"/>
    <property type="molecule type" value="Genomic_DNA"/>
</dbReference>
<dbReference type="GO" id="GO:0000160">
    <property type="term" value="P:phosphorelay signal transduction system"/>
    <property type="evidence" value="ECO:0007669"/>
    <property type="project" value="InterPro"/>
</dbReference>
<dbReference type="Proteomes" id="UP000266183">
    <property type="component" value="Chromosome"/>
</dbReference>
<dbReference type="InterPro" id="IPR011006">
    <property type="entry name" value="CheY-like_superfamily"/>
</dbReference>
<gene>
    <name evidence="3" type="ORF">D4L85_05590</name>
</gene>
<dbReference type="OrthoDB" id="7631574at2"/>
<dbReference type="SUPFAM" id="SSF52172">
    <property type="entry name" value="CheY-like"/>
    <property type="match status" value="1"/>
</dbReference>
<feature type="domain" description="Response regulatory" evidence="2">
    <location>
        <begin position="15"/>
        <end position="135"/>
    </location>
</feature>
<protein>
    <submittedName>
        <fullName evidence="3">Response regulator</fullName>
    </submittedName>
</protein>
<keyword evidence="4" id="KW-1185">Reference proteome</keyword>
<sequence>MPVFYPNLLFVNPLKILLVEDDQDDVELMEDVLREKGVPFTLDVVKQGDKVISFLKMGKNFPNVILLDLNIPKLHGRDVLARLKADDDLRHIPVVILTTSSTPAEKEYCLNAGAHQFLTKPTTVDGFDTSIRTILSVATKPL</sequence>
<evidence type="ECO:0000313" key="3">
    <source>
        <dbReference type="EMBL" id="AYB30082.1"/>
    </source>
</evidence>
<dbReference type="PANTHER" id="PTHR44520:SF2">
    <property type="entry name" value="RESPONSE REGULATOR RCP1"/>
    <property type="match status" value="1"/>
</dbReference>
<evidence type="ECO:0000313" key="4">
    <source>
        <dbReference type="Proteomes" id="UP000266183"/>
    </source>
</evidence>
<reference evidence="4" key="1">
    <citation type="submission" date="2018-09" db="EMBL/GenBank/DDBJ databases">
        <title>Chryseolinea sp. KIS68-18 isolated from soil.</title>
        <authorList>
            <person name="Weon H.-Y."/>
            <person name="Kwon S.-W."/>
            <person name="Lee S.A."/>
        </authorList>
    </citation>
    <scope>NUCLEOTIDE SEQUENCE [LARGE SCALE GENOMIC DNA]</scope>
    <source>
        <strain evidence="4">KIS68-18</strain>
    </source>
</reference>
<dbReference type="RefSeq" id="WP_119753389.1">
    <property type="nucleotide sequence ID" value="NZ_CP032382.1"/>
</dbReference>
<evidence type="ECO:0000259" key="2">
    <source>
        <dbReference type="PROSITE" id="PS50110"/>
    </source>
</evidence>
<dbReference type="KEGG" id="chk:D4L85_05590"/>
<evidence type="ECO:0000256" key="1">
    <source>
        <dbReference type="PROSITE-ProRule" id="PRU00169"/>
    </source>
</evidence>
<dbReference type="AlphaFoldDB" id="A0A385SGT1"/>
<dbReference type="InterPro" id="IPR001789">
    <property type="entry name" value="Sig_transdc_resp-reg_receiver"/>
</dbReference>
<keyword evidence="1" id="KW-0597">Phosphoprotein</keyword>
<dbReference type="Gene3D" id="3.40.50.2300">
    <property type="match status" value="1"/>
</dbReference>